<evidence type="ECO:0000313" key="1">
    <source>
        <dbReference type="EMBL" id="NKY41159.1"/>
    </source>
</evidence>
<accession>A0ABX1K3L2</accession>
<gene>
    <name evidence="1" type="ORF">HGA02_17010</name>
</gene>
<dbReference type="InterPro" id="IPR011989">
    <property type="entry name" value="ARM-like"/>
</dbReference>
<reference evidence="1 2" key="1">
    <citation type="submission" date="2020-04" db="EMBL/GenBank/DDBJ databases">
        <title>MicrobeNet Type strains.</title>
        <authorList>
            <person name="Nicholson A.C."/>
        </authorList>
    </citation>
    <scope>NUCLEOTIDE SEQUENCE [LARGE SCALE GENOMIC DNA]</scope>
    <source>
        <strain evidence="1 2">ATCC BAA-787</strain>
    </source>
</reference>
<name>A0ABX1K3L2_9CELL</name>
<protein>
    <recommendedName>
        <fullName evidence="3">HEAT repeat domain-containing protein</fullName>
    </recommendedName>
</protein>
<evidence type="ECO:0008006" key="3">
    <source>
        <dbReference type="Google" id="ProtNLM"/>
    </source>
</evidence>
<comment type="caution">
    <text evidence="1">The sequence shown here is derived from an EMBL/GenBank/DDBJ whole genome shotgun (WGS) entry which is preliminary data.</text>
</comment>
<keyword evidence="2" id="KW-1185">Reference proteome</keyword>
<dbReference type="Proteomes" id="UP000777774">
    <property type="component" value="Unassembled WGS sequence"/>
</dbReference>
<dbReference type="EMBL" id="JAAXOY010000594">
    <property type="protein sequence ID" value="NKY41159.1"/>
    <property type="molecule type" value="Genomic_DNA"/>
</dbReference>
<dbReference type="Gene3D" id="1.25.10.10">
    <property type="entry name" value="Leucine-rich Repeat Variant"/>
    <property type="match status" value="1"/>
</dbReference>
<sequence>MTPTVAGLLDRARSSDWQDRAEAGRALAPLVDDVAEVRAVVVDLLLDPEDTAVSDSTSRTLLDHGSPVAWRLFAQAWARAQPDLLDHLHATFVGVRATAAMAGDPTEETLRARLTALAEDADPSVRSAVRGLLGDPTR</sequence>
<dbReference type="RefSeq" id="WP_168680357.1">
    <property type="nucleotide sequence ID" value="NZ_JAAXOY010000594.1"/>
</dbReference>
<organism evidence="1 2">
    <name type="scientific">Cellulomonas septica</name>
    <dbReference type="NCBI Taxonomy" id="285080"/>
    <lineage>
        <taxon>Bacteria</taxon>
        <taxon>Bacillati</taxon>
        <taxon>Actinomycetota</taxon>
        <taxon>Actinomycetes</taxon>
        <taxon>Micrococcales</taxon>
        <taxon>Cellulomonadaceae</taxon>
        <taxon>Cellulomonas</taxon>
    </lineage>
</organism>
<proteinExistence type="predicted"/>
<evidence type="ECO:0000313" key="2">
    <source>
        <dbReference type="Proteomes" id="UP000777774"/>
    </source>
</evidence>